<sequence length="206" mass="22514">MTDEDHMTVPPPRRKRDGSLRKALVDAGVALLRERGPDKLSLRECAAKAGVSHAAPGYHFKNITGLSTAIAGRGFALFCQAMEQRLDASPPAATERLSAICQGYLDFATGHPELFLFIFSGQKFNEDDEEFAVHASRAYAILRETCAPLIPEGTNPEEIEILVWSLVHGYAHLAMTRKKENPGLGRGWPELGTLVTHLQKALPDPG</sequence>
<dbReference type="GO" id="GO:0003700">
    <property type="term" value="F:DNA-binding transcription factor activity"/>
    <property type="evidence" value="ECO:0007669"/>
    <property type="project" value="TreeGrafter"/>
</dbReference>
<dbReference type="PANTHER" id="PTHR30055:SF220">
    <property type="entry name" value="TETR-FAMILY REGULATORY PROTEIN"/>
    <property type="match status" value="1"/>
</dbReference>
<dbReference type="Pfam" id="PF13305">
    <property type="entry name" value="TetR_C_33"/>
    <property type="match status" value="1"/>
</dbReference>
<dbReference type="Pfam" id="PF00440">
    <property type="entry name" value="TetR_N"/>
    <property type="match status" value="1"/>
</dbReference>
<dbReference type="InterPro" id="IPR036271">
    <property type="entry name" value="Tet_transcr_reg_TetR-rel_C_sf"/>
</dbReference>
<dbReference type="PROSITE" id="PS50977">
    <property type="entry name" value="HTH_TETR_2"/>
    <property type="match status" value="1"/>
</dbReference>
<dbReference type="InterPro" id="IPR050109">
    <property type="entry name" value="HTH-type_TetR-like_transc_reg"/>
</dbReference>
<evidence type="ECO:0000256" key="1">
    <source>
        <dbReference type="ARBA" id="ARBA00023015"/>
    </source>
</evidence>
<accession>A0A0M6Y0Q7</accession>
<dbReference type="Gene3D" id="1.10.357.10">
    <property type="entry name" value="Tetracycline Repressor, domain 2"/>
    <property type="match status" value="1"/>
</dbReference>
<dbReference type="EMBL" id="CXST01000001">
    <property type="protein sequence ID" value="CTQ42580.1"/>
    <property type="molecule type" value="Genomic_DNA"/>
</dbReference>
<dbReference type="SUPFAM" id="SSF46689">
    <property type="entry name" value="Homeodomain-like"/>
    <property type="match status" value="1"/>
</dbReference>
<dbReference type="InterPro" id="IPR009057">
    <property type="entry name" value="Homeodomain-like_sf"/>
</dbReference>
<dbReference type="GO" id="GO:0000976">
    <property type="term" value="F:transcription cis-regulatory region binding"/>
    <property type="evidence" value="ECO:0007669"/>
    <property type="project" value="TreeGrafter"/>
</dbReference>
<dbReference type="InterPro" id="IPR025996">
    <property type="entry name" value="MT1864/Rv1816-like_C"/>
</dbReference>
<dbReference type="PANTHER" id="PTHR30055">
    <property type="entry name" value="HTH-TYPE TRANSCRIPTIONAL REGULATOR RUTR"/>
    <property type="match status" value="1"/>
</dbReference>
<dbReference type="Proteomes" id="UP000048926">
    <property type="component" value="Unassembled WGS sequence"/>
</dbReference>
<evidence type="ECO:0000256" key="3">
    <source>
        <dbReference type="ARBA" id="ARBA00023163"/>
    </source>
</evidence>
<dbReference type="OrthoDB" id="7056813at2"/>
<keyword evidence="7" id="KW-1185">Reference proteome</keyword>
<protein>
    <submittedName>
        <fullName evidence="6">Bacterial regulatory proteins, tetR family</fullName>
    </submittedName>
</protein>
<feature type="DNA-binding region" description="H-T-H motif" evidence="4">
    <location>
        <begin position="41"/>
        <end position="60"/>
    </location>
</feature>
<evidence type="ECO:0000313" key="6">
    <source>
        <dbReference type="EMBL" id="CTQ42580.1"/>
    </source>
</evidence>
<proteinExistence type="predicted"/>
<organism evidence="6 7">
    <name type="scientific">Roseibium aggregatum</name>
    <dbReference type="NCBI Taxonomy" id="187304"/>
    <lineage>
        <taxon>Bacteria</taxon>
        <taxon>Pseudomonadati</taxon>
        <taxon>Pseudomonadota</taxon>
        <taxon>Alphaproteobacteria</taxon>
        <taxon>Hyphomicrobiales</taxon>
        <taxon>Stappiaceae</taxon>
        <taxon>Roseibium</taxon>
    </lineage>
</organism>
<keyword evidence="3" id="KW-0804">Transcription</keyword>
<keyword evidence="2 4" id="KW-0238">DNA-binding</keyword>
<keyword evidence="1" id="KW-0805">Transcription regulation</keyword>
<evidence type="ECO:0000313" key="7">
    <source>
        <dbReference type="Proteomes" id="UP000048926"/>
    </source>
</evidence>
<gene>
    <name evidence="6" type="ORF">LAL4801_01011</name>
</gene>
<dbReference type="SUPFAM" id="SSF48498">
    <property type="entry name" value="Tetracyclin repressor-like, C-terminal domain"/>
    <property type="match status" value="1"/>
</dbReference>
<reference evidence="7" key="1">
    <citation type="submission" date="2015-07" db="EMBL/GenBank/DDBJ databases">
        <authorList>
            <person name="Rodrigo-Torres Lidia"/>
            <person name="Arahal R.David."/>
        </authorList>
    </citation>
    <scope>NUCLEOTIDE SEQUENCE [LARGE SCALE GENOMIC DNA]</scope>
    <source>
        <strain evidence="7">CECT 4801</strain>
    </source>
</reference>
<name>A0A0M6Y0Q7_9HYPH</name>
<evidence type="ECO:0000256" key="4">
    <source>
        <dbReference type="PROSITE-ProRule" id="PRU00335"/>
    </source>
</evidence>
<feature type="domain" description="HTH tetR-type" evidence="5">
    <location>
        <begin position="18"/>
        <end position="78"/>
    </location>
</feature>
<evidence type="ECO:0000256" key="2">
    <source>
        <dbReference type="ARBA" id="ARBA00023125"/>
    </source>
</evidence>
<dbReference type="InterPro" id="IPR001647">
    <property type="entry name" value="HTH_TetR"/>
</dbReference>
<evidence type="ECO:0000259" key="5">
    <source>
        <dbReference type="PROSITE" id="PS50977"/>
    </source>
</evidence>
<dbReference type="AlphaFoldDB" id="A0A0M6Y0Q7"/>